<comment type="caution">
    <text evidence="2">The sequence shown here is derived from an EMBL/GenBank/DDBJ whole genome shotgun (WGS) entry which is preliminary data.</text>
</comment>
<keyword evidence="3" id="KW-1185">Reference proteome</keyword>
<dbReference type="Proteomes" id="UP000731465">
    <property type="component" value="Unassembled WGS sequence"/>
</dbReference>
<organism evidence="2 3">
    <name type="scientific">Succinivibrio faecicola</name>
    <dbReference type="NCBI Taxonomy" id="2820300"/>
    <lineage>
        <taxon>Bacteria</taxon>
        <taxon>Pseudomonadati</taxon>
        <taxon>Pseudomonadota</taxon>
        <taxon>Gammaproteobacteria</taxon>
        <taxon>Aeromonadales</taxon>
        <taxon>Succinivibrionaceae</taxon>
        <taxon>Succinivibrio</taxon>
    </lineage>
</organism>
<evidence type="ECO:0000313" key="3">
    <source>
        <dbReference type="Proteomes" id="UP000731465"/>
    </source>
</evidence>
<proteinExistence type="predicted"/>
<protein>
    <submittedName>
        <fullName evidence="2">Uncharacterized protein</fullName>
    </submittedName>
</protein>
<dbReference type="RefSeq" id="WP_219938455.1">
    <property type="nucleotide sequence ID" value="NZ_JAGFNY010000091.1"/>
</dbReference>
<evidence type="ECO:0000256" key="1">
    <source>
        <dbReference type="SAM" id="Coils"/>
    </source>
</evidence>
<feature type="coiled-coil region" evidence="1">
    <location>
        <begin position="26"/>
        <end position="60"/>
    </location>
</feature>
<reference evidence="2 3" key="1">
    <citation type="submission" date="2021-03" db="EMBL/GenBank/DDBJ databases">
        <title>Succinivibrio sp. nov. isolated from feces of cow.</title>
        <authorList>
            <person name="Choi J.-Y."/>
        </authorList>
    </citation>
    <scope>NUCLEOTIDE SEQUENCE [LARGE SCALE GENOMIC DNA]</scope>
    <source>
        <strain evidence="2 3">AGMB01872</strain>
    </source>
</reference>
<accession>A0ABS7DIQ5</accession>
<dbReference type="EMBL" id="JAGFNY010000091">
    <property type="protein sequence ID" value="MBW7571167.1"/>
    <property type="molecule type" value="Genomic_DNA"/>
</dbReference>
<keyword evidence="1" id="KW-0175">Coiled coil</keyword>
<evidence type="ECO:0000313" key="2">
    <source>
        <dbReference type="EMBL" id="MBW7571167.1"/>
    </source>
</evidence>
<name>A0ABS7DIQ5_9GAMM</name>
<sequence>MFSNYVLQTTLDSMASNLNGAIANCIAFQKELLEQLLTENEELKAKLETANCEIQELYTSRQDDANKLNELHCRHYRNNEEIRLLREFISDNDLDSPTFDELLRMYQSDYDAFPY</sequence>
<gene>
    <name evidence="2" type="ORF">J5V48_09740</name>
</gene>